<feature type="domain" description="RES" evidence="1">
    <location>
        <begin position="49"/>
        <end position="179"/>
    </location>
</feature>
<reference evidence="2 3" key="1">
    <citation type="journal article" date="2013" name="Genome Announc.">
        <title>First draft genome sequence from a member of the genus agrococcus, isolated from modern microbialites.</title>
        <authorList>
            <person name="White R.A.III."/>
            <person name="Grassa C.J."/>
            <person name="Suttle C.A."/>
        </authorList>
    </citation>
    <scope>NUCLEOTIDE SEQUENCE [LARGE SCALE GENOMIC DNA]</scope>
    <source>
        <strain evidence="2 3">RW1</strain>
    </source>
</reference>
<dbReference type="InterPro" id="IPR014914">
    <property type="entry name" value="RES_dom"/>
</dbReference>
<keyword evidence="3" id="KW-1185">Reference proteome</keyword>
<sequence>MSAKNPTRPPGPLALAPGDVRRYRDALFRIHATAGAHPSRWDELREFGPLSVMRWDPQPLPQGMHAGRGVAYTGTDVTTAFAEVFQSRRAIRLTAGRTLSGWLPSRELELLDLTGLWPVRQGASGSLHAAAKSTCRTWAAAIHDQLGERIDGLQVLSTMTSRPMVVLFGRAADAFPAAPEFSRPLAHAAVQMLAVDAADSLGWPVV</sequence>
<dbReference type="AlphaFoldDB" id="U1LBI3"/>
<accession>U1LBI3</accession>
<gene>
    <name evidence="2" type="ORF">L332_08445</name>
</gene>
<organism evidence="2 3">
    <name type="scientific">Agrococcus pavilionensis RW1</name>
    <dbReference type="NCBI Taxonomy" id="1330458"/>
    <lineage>
        <taxon>Bacteria</taxon>
        <taxon>Bacillati</taxon>
        <taxon>Actinomycetota</taxon>
        <taxon>Actinomycetes</taxon>
        <taxon>Micrococcales</taxon>
        <taxon>Microbacteriaceae</taxon>
        <taxon>Agrococcus</taxon>
    </lineage>
</organism>
<dbReference type="Proteomes" id="UP000016462">
    <property type="component" value="Unassembled WGS sequence"/>
</dbReference>
<dbReference type="EMBL" id="ASHR01000021">
    <property type="protein sequence ID" value="ERG64478.1"/>
    <property type="molecule type" value="Genomic_DNA"/>
</dbReference>
<comment type="caution">
    <text evidence="2">The sequence shown here is derived from an EMBL/GenBank/DDBJ whole genome shotgun (WGS) entry which is preliminary data.</text>
</comment>
<protein>
    <recommendedName>
        <fullName evidence="1">RES domain-containing protein</fullName>
    </recommendedName>
</protein>
<evidence type="ECO:0000259" key="1">
    <source>
        <dbReference type="SMART" id="SM00953"/>
    </source>
</evidence>
<evidence type="ECO:0000313" key="2">
    <source>
        <dbReference type="EMBL" id="ERG64478.1"/>
    </source>
</evidence>
<name>U1LBI3_9MICO</name>
<dbReference type="SMART" id="SM00953">
    <property type="entry name" value="RES"/>
    <property type="match status" value="1"/>
</dbReference>
<proteinExistence type="predicted"/>
<evidence type="ECO:0000313" key="3">
    <source>
        <dbReference type="Proteomes" id="UP000016462"/>
    </source>
</evidence>
<dbReference type="Pfam" id="PF08808">
    <property type="entry name" value="RES"/>
    <property type="match status" value="1"/>
</dbReference>